<feature type="region of interest" description="Disordered" evidence="1">
    <location>
        <begin position="143"/>
        <end position="207"/>
    </location>
</feature>
<dbReference type="STRING" id="857566.A0A1E3PI80"/>
<keyword evidence="4" id="KW-1185">Reference proteome</keyword>
<dbReference type="OrthoDB" id="9942608at2759"/>
<feature type="compositionally biased region" description="Acidic residues" evidence="1">
    <location>
        <begin position="339"/>
        <end position="349"/>
    </location>
</feature>
<dbReference type="EMBL" id="KV454410">
    <property type="protein sequence ID" value="ODQ65121.1"/>
    <property type="molecule type" value="Genomic_DNA"/>
</dbReference>
<feature type="compositionally biased region" description="Basic and acidic residues" evidence="1">
    <location>
        <begin position="399"/>
        <end position="413"/>
    </location>
</feature>
<evidence type="ECO:0000313" key="3">
    <source>
        <dbReference type="EMBL" id="ODQ65121.1"/>
    </source>
</evidence>
<feature type="domain" description="CUE" evidence="2">
    <location>
        <begin position="71"/>
        <end position="114"/>
    </location>
</feature>
<reference evidence="3 4" key="1">
    <citation type="journal article" date="2016" name="Proc. Natl. Acad. Sci. U.S.A.">
        <title>Comparative genomics of biotechnologically important yeasts.</title>
        <authorList>
            <person name="Riley R."/>
            <person name="Haridas S."/>
            <person name="Wolfe K.H."/>
            <person name="Lopes M.R."/>
            <person name="Hittinger C.T."/>
            <person name="Goeker M."/>
            <person name="Salamov A.A."/>
            <person name="Wisecaver J.H."/>
            <person name="Long T.M."/>
            <person name="Calvey C.H."/>
            <person name="Aerts A.L."/>
            <person name="Barry K.W."/>
            <person name="Choi C."/>
            <person name="Clum A."/>
            <person name="Coughlan A.Y."/>
            <person name="Deshpande S."/>
            <person name="Douglass A.P."/>
            <person name="Hanson S.J."/>
            <person name="Klenk H.-P."/>
            <person name="LaButti K.M."/>
            <person name="Lapidus A."/>
            <person name="Lindquist E.A."/>
            <person name="Lipzen A.M."/>
            <person name="Meier-Kolthoff J.P."/>
            <person name="Ohm R.A."/>
            <person name="Otillar R.P."/>
            <person name="Pangilinan J.L."/>
            <person name="Peng Y."/>
            <person name="Rokas A."/>
            <person name="Rosa C.A."/>
            <person name="Scheuner C."/>
            <person name="Sibirny A.A."/>
            <person name="Slot J.C."/>
            <person name="Stielow J.B."/>
            <person name="Sun H."/>
            <person name="Kurtzman C.P."/>
            <person name="Blackwell M."/>
            <person name="Grigoriev I.V."/>
            <person name="Jeffries T.W."/>
        </authorList>
    </citation>
    <scope>NUCLEOTIDE SEQUENCE [LARGE SCALE GENOMIC DNA]</scope>
    <source>
        <strain evidence="3 4">DSM 6958</strain>
    </source>
</reference>
<feature type="compositionally biased region" description="Low complexity" evidence="1">
    <location>
        <begin position="381"/>
        <end position="395"/>
    </location>
</feature>
<dbReference type="GO" id="GO:0005737">
    <property type="term" value="C:cytoplasm"/>
    <property type="evidence" value="ECO:0007669"/>
    <property type="project" value="TreeGrafter"/>
</dbReference>
<dbReference type="Gene3D" id="1.10.8.10">
    <property type="entry name" value="DNA helicase RuvA subunit, C-terminal domain"/>
    <property type="match status" value="1"/>
</dbReference>
<dbReference type="InterPro" id="IPR003892">
    <property type="entry name" value="CUE"/>
</dbReference>
<sequence>MSSQDLIDTGVSQDLQDNVLEDTSKTPGPEEALQSQNEVVASEEAKESSTESKPSVKESANESKPPTLEENLSPNETVLRDAFPTMDISLIRAVLVASRGDLEAAFIALLSMSDPTFNNPQGSDEAAQRQLEEDERIARQLAEEDQAQQRQRQLKRQQQRELQQKSEAVAEGYSGRFDDTSRRYETTRTSYDFDGETGRPSYSDGDNNGVFTTRSFMDEDLPQIKETLQKGFVETRTKVNNWVKNFQKRLDTLDTSQQGMMTPGNFLSVLGVGNNNNNEDSQETTATKGVPGHENRNTEAREVLHTSTRNTIPLRDPRFDDDPVEISQNFECIQLQIDDGNDEDSEEDELAKKKSETRKIAPGISTPHTKAETSSTVVTAKSPTTLSKSGSSTSLNAESKWEPLRAVEPKDDQDAFFLGDSDSDEDKN</sequence>
<dbReference type="GO" id="GO:0006511">
    <property type="term" value="P:ubiquitin-dependent protein catabolic process"/>
    <property type="evidence" value="ECO:0007669"/>
    <property type="project" value="TreeGrafter"/>
</dbReference>
<accession>A0A1E3PI80</accession>
<feature type="region of interest" description="Disordered" evidence="1">
    <location>
        <begin position="276"/>
        <end position="322"/>
    </location>
</feature>
<dbReference type="InterPro" id="IPR009060">
    <property type="entry name" value="UBA-like_sf"/>
</dbReference>
<gene>
    <name evidence="3" type="ORF">NADFUDRAFT_42414</name>
</gene>
<organism evidence="3 4">
    <name type="scientific">Nadsonia fulvescens var. elongata DSM 6958</name>
    <dbReference type="NCBI Taxonomy" id="857566"/>
    <lineage>
        <taxon>Eukaryota</taxon>
        <taxon>Fungi</taxon>
        <taxon>Dikarya</taxon>
        <taxon>Ascomycota</taxon>
        <taxon>Saccharomycotina</taxon>
        <taxon>Dipodascomycetes</taxon>
        <taxon>Dipodascales</taxon>
        <taxon>Dipodascales incertae sedis</taxon>
        <taxon>Nadsonia</taxon>
    </lineage>
</organism>
<dbReference type="AlphaFoldDB" id="A0A1E3PI80"/>
<dbReference type="SMART" id="SM00546">
    <property type="entry name" value="CUE"/>
    <property type="match status" value="1"/>
</dbReference>
<proteinExistence type="predicted"/>
<dbReference type="Proteomes" id="UP000095009">
    <property type="component" value="Unassembled WGS sequence"/>
</dbReference>
<dbReference type="PANTHER" id="PTHR16461:SF5">
    <property type="entry name" value="TOLL-INTERACTING PROTEIN"/>
    <property type="match status" value="1"/>
</dbReference>
<dbReference type="GO" id="GO:0043130">
    <property type="term" value="F:ubiquitin binding"/>
    <property type="evidence" value="ECO:0007669"/>
    <property type="project" value="InterPro"/>
</dbReference>
<protein>
    <recommendedName>
        <fullName evidence="2">CUE domain-containing protein</fullName>
    </recommendedName>
</protein>
<feature type="region of interest" description="Disordered" evidence="1">
    <location>
        <begin position="1"/>
        <end position="76"/>
    </location>
</feature>
<dbReference type="SUPFAM" id="SSF46934">
    <property type="entry name" value="UBA-like"/>
    <property type="match status" value="1"/>
</dbReference>
<dbReference type="PANTHER" id="PTHR16461">
    <property type="entry name" value="TOLL-INTERACTING PROTEIN"/>
    <property type="match status" value="1"/>
</dbReference>
<evidence type="ECO:0000313" key="4">
    <source>
        <dbReference type="Proteomes" id="UP000095009"/>
    </source>
</evidence>
<feature type="compositionally biased region" description="Polar residues" evidence="1">
    <location>
        <begin position="1"/>
        <end position="16"/>
    </location>
</feature>
<evidence type="ECO:0000259" key="2">
    <source>
        <dbReference type="PROSITE" id="PS51140"/>
    </source>
</evidence>
<feature type="region of interest" description="Disordered" evidence="1">
    <location>
        <begin position="337"/>
        <end position="428"/>
    </location>
</feature>
<dbReference type="PROSITE" id="PS51140">
    <property type="entry name" value="CUE"/>
    <property type="match status" value="1"/>
</dbReference>
<evidence type="ECO:0000256" key="1">
    <source>
        <dbReference type="SAM" id="MobiDB-lite"/>
    </source>
</evidence>
<dbReference type="FunFam" id="1.10.8.10:FF:000064">
    <property type="entry name" value="Similar to CUE domain-containing protein"/>
    <property type="match status" value="1"/>
</dbReference>
<feature type="compositionally biased region" description="Polar residues" evidence="1">
    <location>
        <begin position="366"/>
        <end position="379"/>
    </location>
</feature>
<feature type="compositionally biased region" description="Basic and acidic residues" evidence="1">
    <location>
        <begin position="43"/>
        <end position="61"/>
    </location>
</feature>
<feature type="compositionally biased region" description="Basic and acidic residues" evidence="1">
    <location>
        <begin position="350"/>
        <end position="359"/>
    </location>
</feature>
<feature type="compositionally biased region" description="Basic and acidic residues" evidence="1">
    <location>
        <begin position="176"/>
        <end position="186"/>
    </location>
</feature>
<dbReference type="Pfam" id="PF02845">
    <property type="entry name" value="CUE"/>
    <property type="match status" value="1"/>
</dbReference>
<dbReference type="GO" id="GO:0031624">
    <property type="term" value="F:ubiquitin conjugating enzyme binding"/>
    <property type="evidence" value="ECO:0007669"/>
    <property type="project" value="TreeGrafter"/>
</dbReference>
<feature type="compositionally biased region" description="Basic and acidic residues" evidence="1">
    <location>
        <begin position="291"/>
        <end position="304"/>
    </location>
</feature>
<name>A0A1E3PI80_9ASCO</name>